<proteinExistence type="predicted"/>
<sequence length="109" mass="11734">MIPCDVCQPLVSERHPASSDVPLDALGKPTKLRPLSRKPVVIAKFRCRACGANWIRESDAAAPGEAHWLFLGDATSILEPVARRRRQSGVERAAAAEPAAQPADAERIA</sequence>
<accession>A0A7U4P9W5</accession>
<dbReference type="RefSeq" id="WP_006027173.1">
    <property type="nucleotide sequence ID" value="NZ_CM003627.1"/>
</dbReference>
<gene>
    <name evidence="2" type="ORF">I6G56_22160</name>
</gene>
<feature type="compositionally biased region" description="Low complexity" evidence="1">
    <location>
        <begin position="93"/>
        <end position="103"/>
    </location>
</feature>
<evidence type="ECO:0000313" key="3">
    <source>
        <dbReference type="Proteomes" id="UP000594943"/>
    </source>
</evidence>
<dbReference type="Proteomes" id="UP000594943">
    <property type="component" value="Chromosome 2"/>
</dbReference>
<dbReference type="AlphaFoldDB" id="A0A7U4P9W5"/>
<protein>
    <submittedName>
        <fullName evidence="2">Uncharacterized protein</fullName>
    </submittedName>
</protein>
<evidence type="ECO:0000256" key="1">
    <source>
        <dbReference type="SAM" id="MobiDB-lite"/>
    </source>
</evidence>
<dbReference type="KEGG" id="bhg:I6G56_22160"/>
<dbReference type="EMBL" id="CP065687">
    <property type="protein sequence ID" value="QPS47168.1"/>
    <property type="molecule type" value="Genomic_DNA"/>
</dbReference>
<reference evidence="2 3" key="1">
    <citation type="submission" date="2020-12" db="EMBL/GenBank/DDBJ databases">
        <title>FDA dAtabase for Regulatory Grade micrObial Sequences (FDA-ARGOS): Supporting development and validation of Infectious Disease Dx tests.</title>
        <authorList>
            <person name="Nelson B."/>
            <person name="Plummer A."/>
            <person name="Tallon L."/>
            <person name="Sadzewicz L."/>
            <person name="Zhao X."/>
            <person name="Boylan J."/>
            <person name="Ott S."/>
            <person name="Bowen H."/>
            <person name="Vavikolanu K."/>
            <person name="Mehta A."/>
            <person name="Aluvathingal J."/>
            <person name="Nadendla S."/>
            <person name="Myers T."/>
            <person name="Yan Y."/>
            <person name="Sichtig H."/>
        </authorList>
    </citation>
    <scope>NUCLEOTIDE SEQUENCE [LARGE SCALE GENOMIC DNA]</scope>
    <source>
        <strain evidence="2 3">FDAARGOS_899</strain>
    </source>
</reference>
<accession>A0A7T2U7N3</accession>
<evidence type="ECO:0000313" key="2">
    <source>
        <dbReference type="EMBL" id="QPS47168.1"/>
    </source>
</evidence>
<organism evidence="2 3">
    <name type="scientific">Burkholderia humptydooensis</name>
    <dbReference type="NCBI Taxonomy" id="430531"/>
    <lineage>
        <taxon>Bacteria</taxon>
        <taxon>Pseudomonadati</taxon>
        <taxon>Pseudomonadota</taxon>
        <taxon>Betaproteobacteria</taxon>
        <taxon>Burkholderiales</taxon>
        <taxon>Burkholderiaceae</taxon>
        <taxon>Burkholderia</taxon>
        <taxon>pseudomallei group</taxon>
    </lineage>
</organism>
<name>A0A7U4P9W5_9BURK</name>
<feature type="region of interest" description="Disordered" evidence="1">
    <location>
        <begin position="87"/>
        <end position="109"/>
    </location>
</feature>